<keyword evidence="9 10" id="KW-0460">Magnesium</keyword>
<evidence type="ECO:0000313" key="13">
    <source>
        <dbReference type="Proteomes" id="UP001606210"/>
    </source>
</evidence>
<comment type="caution">
    <text evidence="12">The sequence shown here is derived from an EMBL/GenBank/DDBJ whole genome shotgun (WGS) entry which is preliminary data.</text>
</comment>
<dbReference type="EMBL" id="JBIGHV010000012">
    <property type="protein sequence ID" value="MFG6433323.1"/>
    <property type="molecule type" value="Genomic_DNA"/>
</dbReference>
<feature type="binding site" evidence="10">
    <location>
        <position position="84"/>
    </location>
    <ligand>
        <name>Mg(2+)</name>
        <dbReference type="ChEBI" id="CHEBI:18420"/>
        <label>1</label>
    </ligand>
</feature>
<organism evidence="12 13">
    <name type="scientific">Pelomonas parva</name>
    <dbReference type="NCBI Taxonomy" id="3299032"/>
    <lineage>
        <taxon>Bacteria</taxon>
        <taxon>Pseudomonadati</taxon>
        <taxon>Pseudomonadota</taxon>
        <taxon>Betaproteobacteria</taxon>
        <taxon>Burkholderiales</taxon>
        <taxon>Sphaerotilaceae</taxon>
        <taxon>Roseateles</taxon>
    </lineage>
</organism>
<dbReference type="NCBIfam" id="NF001236">
    <property type="entry name" value="PRK00203.1"/>
    <property type="match status" value="1"/>
</dbReference>
<feature type="binding site" evidence="10">
    <location>
        <position position="62"/>
    </location>
    <ligand>
        <name>Mg(2+)</name>
        <dbReference type="ChEBI" id="CHEBI:18420"/>
        <label>1</label>
    </ligand>
</feature>
<comment type="function">
    <text evidence="10">Endonuclease that specifically degrades the RNA of RNA-DNA hybrids.</text>
</comment>
<keyword evidence="5 10" id="KW-0540">Nuclease</keyword>
<evidence type="ECO:0000259" key="11">
    <source>
        <dbReference type="PROSITE" id="PS50879"/>
    </source>
</evidence>
<dbReference type="InterPro" id="IPR002156">
    <property type="entry name" value="RNaseH_domain"/>
</dbReference>
<feature type="binding site" evidence="10">
    <location>
        <position position="148"/>
    </location>
    <ligand>
        <name>Mg(2+)</name>
        <dbReference type="ChEBI" id="CHEBI:18420"/>
        <label>2</label>
    </ligand>
</feature>
<name>A0ABW7F9L1_9BURK</name>
<dbReference type="SUPFAM" id="SSF53098">
    <property type="entry name" value="Ribonuclease H-like"/>
    <property type="match status" value="1"/>
</dbReference>
<evidence type="ECO:0000256" key="4">
    <source>
        <dbReference type="ARBA" id="ARBA00012180"/>
    </source>
</evidence>
<dbReference type="PANTHER" id="PTHR10642:SF26">
    <property type="entry name" value="RIBONUCLEASE H1"/>
    <property type="match status" value="1"/>
</dbReference>
<dbReference type="Pfam" id="PF00075">
    <property type="entry name" value="RNase_H"/>
    <property type="match status" value="1"/>
</dbReference>
<reference evidence="12 13" key="1">
    <citation type="submission" date="2024-08" db="EMBL/GenBank/DDBJ databases">
        <authorList>
            <person name="Lu H."/>
        </authorList>
    </citation>
    <scope>NUCLEOTIDE SEQUENCE [LARGE SCALE GENOMIC DNA]</scope>
    <source>
        <strain evidence="12 13">LYH14W</strain>
    </source>
</reference>
<evidence type="ECO:0000256" key="10">
    <source>
        <dbReference type="HAMAP-Rule" id="MF_00042"/>
    </source>
</evidence>
<evidence type="ECO:0000256" key="6">
    <source>
        <dbReference type="ARBA" id="ARBA00022723"/>
    </source>
</evidence>
<feature type="domain" description="RNase H type-1" evidence="11">
    <location>
        <begin position="15"/>
        <end position="156"/>
    </location>
</feature>
<comment type="subunit">
    <text evidence="3 10">Monomer.</text>
</comment>
<feature type="binding site" evidence="10">
    <location>
        <position position="24"/>
    </location>
    <ligand>
        <name>Mg(2+)</name>
        <dbReference type="ChEBI" id="CHEBI:18420"/>
        <label>1</label>
    </ligand>
</feature>
<accession>A0ABW7F9L1</accession>
<dbReference type="InterPro" id="IPR012337">
    <property type="entry name" value="RNaseH-like_sf"/>
</dbReference>
<evidence type="ECO:0000256" key="1">
    <source>
        <dbReference type="ARBA" id="ARBA00000077"/>
    </source>
</evidence>
<dbReference type="InterPro" id="IPR022892">
    <property type="entry name" value="RNaseHI"/>
</dbReference>
<evidence type="ECO:0000256" key="7">
    <source>
        <dbReference type="ARBA" id="ARBA00022759"/>
    </source>
</evidence>
<keyword evidence="6 10" id="KW-0479">Metal-binding</keyword>
<evidence type="ECO:0000256" key="5">
    <source>
        <dbReference type="ARBA" id="ARBA00022722"/>
    </source>
</evidence>
<feature type="binding site" evidence="10">
    <location>
        <position position="24"/>
    </location>
    <ligand>
        <name>Mg(2+)</name>
        <dbReference type="ChEBI" id="CHEBI:18420"/>
        <label>2</label>
    </ligand>
</feature>
<dbReference type="Proteomes" id="UP001606210">
    <property type="component" value="Unassembled WGS sequence"/>
</dbReference>
<gene>
    <name evidence="10 12" type="primary">rnhA</name>
    <name evidence="12" type="ORF">ACG00Y_25680</name>
</gene>
<evidence type="ECO:0000256" key="9">
    <source>
        <dbReference type="ARBA" id="ARBA00022842"/>
    </source>
</evidence>
<sequence length="157" mass="17629">MTETTQPAQPALAIKRPQVTVYTDGACKGNPGPGGWGAWLHSAGHDKELFGGERETTNNRMELMAPIEALASLKRSCDVVVYLDSEYVRKGITEWIINWQRRGWKTADGKPVKNADLWQRLDALRKLHKVEWRWVKGHAGDPGNERADMLANKGVPR</sequence>
<dbReference type="InterPro" id="IPR050092">
    <property type="entry name" value="RNase_H"/>
</dbReference>
<dbReference type="PROSITE" id="PS50879">
    <property type="entry name" value="RNASE_H_1"/>
    <property type="match status" value="1"/>
</dbReference>
<comment type="catalytic activity">
    <reaction evidence="1 10">
        <text>Endonucleolytic cleavage to 5'-phosphomonoester.</text>
        <dbReference type="EC" id="3.1.26.4"/>
    </reaction>
</comment>
<comment type="similarity">
    <text evidence="2 10">Belongs to the RNase H family.</text>
</comment>
<keyword evidence="13" id="KW-1185">Reference proteome</keyword>
<dbReference type="HAMAP" id="MF_00042">
    <property type="entry name" value="RNase_H"/>
    <property type="match status" value="1"/>
</dbReference>
<keyword evidence="8 10" id="KW-0378">Hydrolase</keyword>
<keyword evidence="7 10" id="KW-0255">Endonuclease</keyword>
<evidence type="ECO:0000256" key="8">
    <source>
        <dbReference type="ARBA" id="ARBA00022801"/>
    </source>
</evidence>
<dbReference type="RefSeq" id="WP_394483931.1">
    <property type="nucleotide sequence ID" value="NZ_JBIGHV010000012.1"/>
</dbReference>
<evidence type="ECO:0000256" key="2">
    <source>
        <dbReference type="ARBA" id="ARBA00005300"/>
    </source>
</evidence>
<dbReference type="CDD" id="cd09278">
    <property type="entry name" value="RNase_HI_prokaryote_like"/>
    <property type="match status" value="1"/>
</dbReference>
<evidence type="ECO:0000313" key="12">
    <source>
        <dbReference type="EMBL" id="MFG6433323.1"/>
    </source>
</evidence>
<dbReference type="Gene3D" id="3.30.420.10">
    <property type="entry name" value="Ribonuclease H-like superfamily/Ribonuclease H"/>
    <property type="match status" value="1"/>
</dbReference>
<protein>
    <recommendedName>
        <fullName evidence="4 10">Ribonuclease H</fullName>
        <shortName evidence="10">RNase H</shortName>
        <ecNumber evidence="4 10">3.1.26.4</ecNumber>
    </recommendedName>
</protein>
<dbReference type="EC" id="3.1.26.4" evidence="4 10"/>
<comment type="cofactor">
    <cofactor evidence="10">
        <name>Mg(2+)</name>
        <dbReference type="ChEBI" id="CHEBI:18420"/>
    </cofactor>
    <text evidence="10">Binds 1 Mg(2+) ion per subunit. May bind a second metal ion at a regulatory site, or after substrate binding.</text>
</comment>
<dbReference type="InterPro" id="IPR036397">
    <property type="entry name" value="RNaseH_sf"/>
</dbReference>
<comment type="subcellular location">
    <subcellularLocation>
        <location evidence="10">Cytoplasm</location>
    </subcellularLocation>
</comment>
<evidence type="ECO:0000256" key="3">
    <source>
        <dbReference type="ARBA" id="ARBA00011245"/>
    </source>
</evidence>
<dbReference type="PANTHER" id="PTHR10642">
    <property type="entry name" value="RIBONUCLEASE H1"/>
    <property type="match status" value="1"/>
</dbReference>
<proteinExistence type="inferred from homology"/>
<dbReference type="GO" id="GO:0004523">
    <property type="term" value="F:RNA-DNA hybrid ribonuclease activity"/>
    <property type="evidence" value="ECO:0007669"/>
    <property type="project" value="UniProtKB-EC"/>
</dbReference>
<keyword evidence="10" id="KW-0963">Cytoplasm</keyword>